<comment type="catalytic activity">
    <reaction evidence="6">
        <text>cytidine(1402) in 16S rRNA + S-adenosyl-L-methionine = N(4)-methylcytidine(1402) in 16S rRNA + S-adenosyl-L-homocysteine + H(+)</text>
        <dbReference type="Rhea" id="RHEA:42928"/>
        <dbReference type="Rhea" id="RHEA-COMP:10286"/>
        <dbReference type="Rhea" id="RHEA-COMP:10287"/>
        <dbReference type="ChEBI" id="CHEBI:15378"/>
        <dbReference type="ChEBI" id="CHEBI:57856"/>
        <dbReference type="ChEBI" id="CHEBI:59789"/>
        <dbReference type="ChEBI" id="CHEBI:74506"/>
        <dbReference type="ChEBI" id="CHEBI:82748"/>
        <dbReference type="EC" id="2.1.1.199"/>
    </reaction>
</comment>
<evidence type="ECO:0000256" key="6">
    <source>
        <dbReference type="HAMAP-Rule" id="MF_01007"/>
    </source>
</evidence>
<dbReference type="SUPFAM" id="SSF81799">
    <property type="entry name" value="Putative methyltransferase TM0872, insert domain"/>
    <property type="match status" value="1"/>
</dbReference>
<evidence type="ECO:0000256" key="4">
    <source>
        <dbReference type="ARBA" id="ARBA00022679"/>
    </source>
</evidence>
<dbReference type="InterPro" id="IPR002903">
    <property type="entry name" value="RsmH"/>
</dbReference>
<organism evidence="7 8">
    <name type="scientific">Candidatus Wildermuthbacteria bacterium RIFCSPHIGHO2_01_FULL_48_27b</name>
    <dbReference type="NCBI Taxonomy" id="1802447"/>
    <lineage>
        <taxon>Bacteria</taxon>
        <taxon>Candidatus Wildermuthiibacteriota</taxon>
    </lineage>
</organism>
<comment type="similarity">
    <text evidence="1 6">Belongs to the methyltransferase superfamily. RsmH family.</text>
</comment>
<dbReference type="GO" id="GO:0070475">
    <property type="term" value="P:rRNA base methylation"/>
    <property type="evidence" value="ECO:0007669"/>
    <property type="project" value="UniProtKB-UniRule"/>
</dbReference>
<gene>
    <name evidence="6" type="primary">rsmH</name>
    <name evidence="7" type="ORF">A2843_01880</name>
</gene>
<evidence type="ECO:0000256" key="5">
    <source>
        <dbReference type="ARBA" id="ARBA00022691"/>
    </source>
</evidence>
<accession>A0A1G2QU28</accession>
<dbReference type="EC" id="2.1.1.199" evidence="6"/>
<dbReference type="HAMAP" id="MF_01007">
    <property type="entry name" value="16SrRNA_methyltr_H"/>
    <property type="match status" value="1"/>
</dbReference>
<dbReference type="CDD" id="cd02440">
    <property type="entry name" value="AdoMet_MTases"/>
    <property type="match status" value="1"/>
</dbReference>
<comment type="caution">
    <text evidence="7">The sequence shown here is derived from an EMBL/GenBank/DDBJ whole genome shotgun (WGS) entry which is preliminary data.</text>
</comment>
<evidence type="ECO:0000256" key="2">
    <source>
        <dbReference type="ARBA" id="ARBA00022552"/>
    </source>
</evidence>
<dbReference type="InterPro" id="IPR029063">
    <property type="entry name" value="SAM-dependent_MTases_sf"/>
</dbReference>
<comment type="function">
    <text evidence="6">Specifically methylates the N4 position of cytidine in position 1402 (C1402) of 16S rRNA.</text>
</comment>
<dbReference type="PANTHER" id="PTHR11265:SF0">
    <property type="entry name" value="12S RRNA N4-METHYLCYTIDINE METHYLTRANSFERASE"/>
    <property type="match status" value="1"/>
</dbReference>
<feature type="binding site" evidence="6">
    <location>
        <begin position="30"/>
        <end position="32"/>
    </location>
    <ligand>
        <name>S-adenosyl-L-methionine</name>
        <dbReference type="ChEBI" id="CHEBI:59789"/>
    </ligand>
</feature>
<dbReference type="EMBL" id="MHTS01000022">
    <property type="protein sequence ID" value="OHA64046.1"/>
    <property type="molecule type" value="Genomic_DNA"/>
</dbReference>
<dbReference type="Gene3D" id="3.40.50.150">
    <property type="entry name" value="Vaccinia Virus protein VP39"/>
    <property type="match status" value="1"/>
</dbReference>
<feature type="binding site" evidence="6">
    <location>
        <position position="79"/>
    </location>
    <ligand>
        <name>S-adenosyl-L-methionine</name>
        <dbReference type="ChEBI" id="CHEBI:59789"/>
    </ligand>
</feature>
<evidence type="ECO:0000256" key="3">
    <source>
        <dbReference type="ARBA" id="ARBA00022603"/>
    </source>
</evidence>
<evidence type="ECO:0000313" key="7">
    <source>
        <dbReference type="EMBL" id="OHA64046.1"/>
    </source>
</evidence>
<keyword evidence="4 6" id="KW-0808">Transferase</keyword>
<feature type="binding site" evidence="6">
    <location>
        <position position="107"/>
    </location>
    <ligand>
        <name>S-adenosyl-L-methionine</name>
        <dbReference type="ChEBI" id="CHEBI:59789"/>
    </ligand>
</feature>
<dbReference type="PANTHER" id="PTHR11265">
    <property type="entry name" value="S-ADENOSYL-METHYLTRANSFERASE MRAW"/>
    <property type="match status" value="1"/>
</dbReference>
<dbReference type="AlphaFoldDB" id="A0A1G2QU28"/>
<reference evidence="7 8" key="1">
    <citation type="journal article" date="2016" name="Nat. Commun.">
        <title>Thousands of microbial genomes shed light on interconnected biogeochemical processes in an aquifer system.</title>
        <authorList>
            <person name="Anantharaman K."/>
            <person name="Brown C.T."/>
            <person name="Hug L.A."/>
            <person name="Sharon I."/>
            <person name="Castelle C.J."/>
            <person name="Probst A.J."/>
            <person name="Thomas B.C."/>
            <person name="Singh A."/>
            <person name="Wilkins M.J."/>
            <person name="Karaoz U."/>
            <person name="Brodie E.L."/>
            <person name="Williams K.H."/>
            <person name="Hubbard S.S."/>
            <person name="Banfield J.F."/>
        </authorList>
    </citation>
    <scope>NUCLEOTIDE SEQUENCE [LARGE SCALE GENOMIC DNA]</scope>
</reference>
<keyword evidence="6" id="KW-0963">Cytoplasm</keyword>
<dbReference type="SUPFAM" id="SSF53335">
    <property type="entry name" value="S-adenosyl-L-methionine-dependent methyltransferases"/>
    <property type="match status" value="1"/>
</dbReference>
<feature type="binding site" evidence="6">
    <location>
        <position position="50"/>
    </location>
    <ligand>
        <name>S-adenosyl-L-methionine</name>
        <dbReference type="ChEBI" id="CHEBI:59789"/>
    </ligand>
</feature>
<dbReference type="NCBIfam" id="TIGR00006">
    <property type="entry name" value="16S rRNA (cytosine(1402)-N(4))-methyltransferase RsmH"/>
    <property type="match status" value="1"/>
</dbReference>
<comment type="subcellular location">
    <subcellularLocation>
        <location evidence="6">Cytoplasm</location>
    </subcellularLocation>
</comment>
<dbReference type="Pfam" id="PF01795">
    <property type="entry name" value="Methyltransf_5"/>
    <property type="match status" value="1"/>
</dbReference>
<evidence type="ECO:0000313" key="8">
    <source>
        <dbReference type="Proteomes" id="UP000178170"/>
    </source>
</evidence>
<keyword evidence="2 6" id="KW-0698">rRNA processing</keyword>
<feature type="binding site" evidence="6">
    <location>
        <position position="100"/>
    </location>
    <ligand>
        <name>S-adenosyl-L-methionine</name>
        <dbReference type="ChEBI" id="CHEBI:59789"/>
    </ligand>
</feature>
<dbReference type="GO" id="GO:0071424">
    <property type="term" value="F:rRNA (cytosine-N4-)-methyltransferase activity"/>
    <property type="evidence" value="ECO:0007669"/>
    <property type="project" value="UniProtKB-UniRule"/>
</dbReference>
<dbReference type="Gene3D" id="1.10.150.170">
    <property type="entry name" value="Putative methyltransferase TM0872, insert domain"/>
    <property type="match status" value="1"/>
</dbReference>
<dbReference type="PIRSF" id="PIRSF004486">
    <property type="entry name" value="MraW"/>
    <property type="match status" value="1"/>
</dbReference>
<keyword evidence="5 6" id="KW-0949">S-adenosyl-L-methionine</keyword>
<keyword evidence="3 6" id="KW-0489">Methyltransferase</keyword>
<proteinExistence type="inferred from homology"/>
<dbReference type="Proteomes" id="UP000178170">
    <property type="component" value="Unassembled WGS sequence"/>
</dbReference>
<protein>
    <recommendedName>
        <fullName evidence="6">Ribosomal RNA small subunit methyltransferase H</fullName>
        <ecNumber evidence="6">2.1.1.199</ecNumber>
    </recommendedName>
    <alternativeName>
        <fullName evidence="6">16S rRNA m(4)C1402 methyltransferase</fullName>
    </alternativeName>
    <alternativeName>
        <fullName evidence="6">rRNA (cytosine-N(4)-)-methyltransferase RsmH</fullName>
    </alternativeName>
</protein>
<dbReference type="GO" id="GO:0005737">
    <property type="term" value="C:cytoplasm"/>
    <property type="evidence" value="ECO:0007669"/>
    <property type="project" value="UniProtKB-SubCell"/>
</dbReference>
<name>A0A1G2QU28_9BACT</name>
<sequence>MHEPVLTEKVLEYLDPQPNENFIDCTAGGGGHTFAIAERIAPKGKILALDWDAEAIQSFTEELRKRRLQNRVFAENENFANIKEAAAKNAFRPVAGILFDLGLSSDQLESRRRGFTFRKEEPLDMRYNTQNPITAEKLLNYSSKIQLERMLRDYSEEQFSKQIAEAIVQSRAQTHLQKTSQLVQIVEQATPKWYQRRKIHPATKTFQALRIAVNNEVENIKQGLQGATELVSQNGKIAVISFHSLEDRIVKEFFKQNPLFRPLTKKPIIPSRAEIKQNSRARSAKLRVAVKL</sequence>
<evidence type="ECO:0000256" key="1">
    <source>
        <dbReference type="ARBA" id="ARBA00010396"/>
    </source>
</evidence>
<dbReference type="InterPro" id="IPR023397">
    <property type="entry name" value="SAM-dep_MeTrfase_MraW_recog"/>
</dbReference>